<proteinExistence type="predicted"/>
<feature type="compositionally biased region" description="Low complexity" evidence="1">
    <location>
        <begin position="188"/>
        <end position="204"/>
    </location>
</feature>
<dbReference type="VEuPathDB" id="CryptoDB:Cvel_7158"/>
<feature type="compositionally biased region" description="Basic and acidic residues" evidence="1">
    <location>
        <begin position="135"/>
        <end position="157"/>
    </location>
</feature>
<accession>A0A0G4HK12</accession>
<protein>
    <submittedName>
        <fullName evidence="2">Uncharacterized protein</fullName>
    </submittedName>
</protein>
<name>A0A0G4HK12_9ALVE</name>
<evidence type="ECO:0000313" key="2">
    <source>
        <dbReference type="EMBL" id="CEM44421.1"/>
    </source>
</evidence>
<evidence type="ECO:0000256" key="1">
    <source>
        <dbReference type="SAM" id="MobiDB-lite"/>
    </source>
</evidence>
<reference evidence="2" key="1">
    <citation type="submission" date="2014-11" db="EMBL/GenBank/DDBJ databases">
        <authorList>
            <person name="Otto D Thomas"/>
            <person name="Naeem Raeece"/>
        </authorList>
    </citation>
    <scope>NUCLEOTIDE SEQUENCE</scope>
</reference>
<feature type="region of interest" description="Disordered" evidence="1">
    <location>
        <begin position="135"/>
        <end position="268"/>
    </location>
</feature>
<organism evidence="2">
    <name type="scientific">Chromera velia CCMP2878</name>
    <dbReference type="NCBI Taxonomy" id="1169474"/>
    <lineage>
        <taxon>Eukaryota</taxon>
        <taxon>Sar</taxon>
        <taxon>Alveolata</taxon>
        <taxon>Colpodellida</taxon>
        <taxon>Chromeraceae</taxon>
        <taxon>Chromera</taxon>
    </lineage>
</organism>
<feature type="compositionally biased region" description="Polar residues" evidence="1">
    <location>
        <begin position="205"/>
        <end position="230"/>
    </location>
</feature>
<dbReference type="AlphaFoldDB" id="A0A0G4HK12"/>
<gene>
    <name evidence="2" type="ORF">Cvel_7158</name>
</gene>
<dbReference type="EMBL" id="CDMZ01002926">
    <property type="protein sequence ID" value="CEM44421.1"/>
    <property type="molecule type" value="Genomic_DNA"/>
</dbReference>
<sequence length="299" mass="33304">MNNQTGPDREPSARAVVVSPEGQRTLVQTQIDGSESPRSPRRLECCGTTDENAAASMLTVRSWREESFQSTFRERSRRRALEAATDHIIPLDFYYRFVVSGTKNDVRSPRDKRPQPYSFFEPEISVLKLSPKERAKNIRARKDTEKRKAREEAERKAKALLQKTNHLRPYPTRMTFPDLISLRKDQPNSTNQQQIESQSQTQNQKVETSNEGKQSPPNSAETPQNPSEQLSPRGAGGGFTHLPEVPAAAGGASSSAGERPGALHRLDTNKINIAAQVAGPLSRCYRRSIDRGPPPGMGF</sequence>
<feature type="region of interest" description="Disordered" evidence="1">
    <location>
        <begin position="1"/>
        <end position="45"/>
    </location>
</feature>
<feature type="compositionally biased region" description="Polar residues" evidence="1">
    <location>
        <begin position="25"/>
        <end position="37"/>
    </location>
</feature>
<feature type="compositionally biased region" description="Low complexity" evidence="1">
    <location>
        <begin position="247"/>
        <end position="257"/>
    </location>
</feature>